<dbReference type="GO" id="GO:0005886">
    <property type="term" value="C:plasma membrane"/>
    <property type="evidence" value="ECO:0007669"/>
    <property type="project" value="UniProtKB-SubCell"/>
</dbReference>
<feature type="non-terminal residue" evidence="4">
    <location>
        <position position="1"/>
    </location>
</feature>
<evidence type="ECO:0000256" key="2">
    <source>
        <dbReference type="SAM" id="MobiDB-lite"/>
    </source>
</evidence>
<keyword evidence="3" id="KW-0812">Transmembrane</keyword>
<reference evidence="4" key="2">
    <citation type="journal article" date="2022" name="Microb. Genom.">
        <title>A chromosome-scale genome assembly of the tomato pathogen Cladosporium fulvum reveals a compartmentalized genome architecture and the presence of a dispensable chromosome.</title>
        <authorList>
            <person name="Zaccaron A.Z."/>
            <person name="Chen L.H."/>
            <person name="Samaras A."/>
            <person name="Stergiopoulos I."/>
        </authorList>
    </citation>
    <scope>NUCLEOTIDE SEQUENCE</scope>
    <source>
        <strain evidence="4">Race5_Kim</strain>
    </source>
</reference>
<feature type="region of interest" description="Disordered" evidence="2">
    <location>
        <begin position="138"/>
        <end position="163"/>
    </location>
</feature>
<sequence>MPMQYPTTKMTSEDGQQARGAQDAYNYYLAVGDAAVHKSFSSLDNPSNLEQLMGDVQHHASENFVVDFSDNAAWAGFNLSTDSLQSLFELGRPEALSTRWINIWHPFQHRSILSLLGKRYDFSPRLFALMSSDPKLPRLSASRSTMSPPARRHYWSSRSSTAEDKEAEAAELDEISEHMSVSSVDSVTHGNLYKIADSIWHYSSVDFGRQYVCVGFNSLYGTKQPHCEDEVDSKSYLPQCTRVWTWLILCEDNTVVSINEDPFPFTCPDGNYSTFQLRILAETRRNLVNVFRSLSTIHNDPLLAHNPLTLLPIRTRLGNTPEETAHRDSDAPGLLFYYLFENWHNSYTLVSRKESRYGVELSQLRSEMFQRPKLVHIDRLDKIGKELGVLKKHYSSYDRIIDRLLEPQTASAASLHNSQVVTSSSQASLDTVRPIVTEKDSLMGVSLSSAARVRFKRLRDVIDLYALSEVEEYIKQKESLVAMNFNLIAIKQSVDVDRLTRVTLLLTKATILFLPVSLMTGYFSMQLVGVEYSVQTYWLSFVICFFLSWLALFLFGLFNGTVQTVEVIKQMWRGMKRVGKTVGG</sequence>
<dbReference type="GO" id="GO:0050897">
    <property type="term" value="F:cobalt ion binding"/>
    <property type="evidence" value="ECO:0007669"/>
    <property type="project" value="TreeGrafter"/>
</dbReference>
<dbReference type="InterPro" id="IPR045861">
    <property type="entry name" value="CorA_cytoplasmic_dom"/>
</dbReference>
<comment type="subcellular location">
    <subcellularLocation>
        <location evidence="1">Cell membrane</location>
        <topology evidence="1">Multi-pass membrane protein</topology>
    </subcellularLocation>
</comment>
<dbReference type="KEGG" id="ffu:CLAFUR5_01112"/>
<dbReference type="GO" id="GO:0000287">
    <property type="term" value="F:magnesium ion binding"/>
    <property type="evidence" value="ECO:0007669"/>
    <property type="project" value="TreeGrafter"/>
</dbReference>
<feature type="transmembrane region" description="Helical" evidence="3">
    <location>
        <begin position="537"/>
        <end position="562"/>
    </location>
</feature>
<dbReference type="OrthoDB" id="5430812at2759"/>
<dbReference type="AlphaFoldDB" id="A0A9Q8L4P1"/>
<dbReference type="RefSeq" id="XP_047755117.1">
    <property type="nucleotide sequence ID" value="XM_047900260.1"/>
</dbReference>
<evidence type="ECO:0000313" key="4">
    <source>
        <dbReference type="EMBL" id="UJO10751.1"/>
    </source>
</evidence>
<dbReference type="PANTHER" id="PTHR46494:SF1">
    <property type="entry name" value="CORA FAMILY METAL ION TRANSPORTER (EUROFUNG)"/>
    <property type="match status" value="1"/>
</dbReference>
<evidence type="ECO:0000256" key="3">
    <source>
        <dbReference type="SAM" id="Phobius"/>
    </source>
</evidence>
<feature type="transmembrane region" description="Helical" evidence="3">
    <location>
        <begin position="505"/>
        <end position="525"/>
    </location>
</feature>
<name>A0A9Q8L4P1_PASFU</name>
<reference evidence="4" key="1">
    <citation type="submission" date="2021-12" db="EMBL/GenBank/DDBJ databases">
        <authorList>
            <person name="Zaccaron A."/>
            <person name="Stergiopoulos I."/>
        </authorList>
    </citation>
    <scope>NUCLEOTIDE SEQUENCE</scope>
    <source>
        <strain evidence="4">Race5_Kim</strain>
    </source>
</reference>
<keyword evidence="3" id="KW-1133">Transmembrane helix</keyword>
<evidence type="ECO:0000313" key="5">
    <source>
        <dbReference type="Proteomes" id="UP000756132"/>
    </source>
</evidence>
<dbReference type="EMBL" id="CP090163">
    <property type="protein sequence ID" value="UJO10751.1"/>
    <property type="molecule type" value="Genomic_DNA"/>
</dbReference>
<dbReference type="PANTHER" id="PTHR46494">
    <property type="entry name" value="CORA FAMILY METAL ION TRANSPORTER (EUROFUNG)"/>
    <property type="match status" value="1"/>
</dbReference>
<keyword evidence="3" id="KW-0472">Membrane</keyword>
<evidence type="ECO:0008006" key="6">
    <source>
        <dbReference type="Google" id="ProtNLM"/>
    </source>
</evidence>
<protein>
    <recommendedName>
        <fullName evidence="6">ADP-ribosylation factor</fullName>
    </recommendedName>
</protein>
<evidence type="ECO:0000256" key="1">
    <source>
        <dbReference type="ARBA" id="ARBA00004651"/>
    </source>
</evidence>
<accession>A0A9Q8L4P1</accession>
<dbReference type="GeneID" id="71980990"/>
<organism evidence="4 5">
    <name type="scientific">Passalora fulva</name>
    <name type="common">Tomato leaf mold</name>
    <name type="synonym">Cladosporium fulvum</name>
    <dbReference type="NCBI Taxonomy" id="5499"/>
    <lineage>
        <taxon>Eukaryota</taxon>
        <taxon>Fungi</taxon>
        <taxon>Dikarya</taxon>
        <taxon>Ascomycota</taxon>
        <taxon>Pezizomycotina</taxon>
        <taxon>Dothideomycetes</taxon>
        <taxon>Dothideomycetidae</taxon>
        <taxon>Mycosphaerellales</taxon>
        <taxon>Mycosphaerellaceae</taxon>
        <taxon>Fulvia</taxon>
    </lineage>
</organism>
<dbReference type="Proteomes" id="UP000756132">
    <property type="component" value="Chromosome 1"/>
</dbReference>
<dbReference type="SUPFAM" id="SSF143865">
    <property type="entry name" value="CorA soluble domain-like"/>
    <property type="match status" value="1"/>
</dbReference>
<keyword evidence="5" id="KW-1185">Reference proteome</keyword>
<dbReference type="GO" id="GO:0015087">
    <property type="term" value="F:cobalt ion transmembrane transporter activity"/>
    <property type="evidence" value="ECO:0007669"/>
    <property type="project" value="TreeGrafter"/>
</dbReference>
<gene>
    <name evidence="4" type="ORF">CLAFUR5_01112</name>
</gene>
<dbReference type="GO" id="GO:0015095">
    <property type="term" value="F:magnesium ion transmembrane transporter activity"/>
    <property type="evidence" value="ECO:0007669"/>
    <property type="project" value="TreeGrafter"/>
</dbReference>
<proteinExistence type="predicted"/>